<accession>A0A0F6SFI8</accession>
<name>A0A0F6SFI8_9BACT</name>
<sequence length="470" mass="51585">MTELEPPSPELLRLSPLADARAAARVRRIEQHPSAPIWRWRAGDRIDGEDLRAIAAFEATLRSRREDLAHDPSDAPPERVIAWLRSMRDRVPIFRARIREGIDLARSFSEIATSSREDLALRPELLVPDDAPLERMIVYRTAGTTGHALLVPHDARAASCYLPLVRVALERWGVDAPCGADEIGAFNVGAQRSTVTYACTLSAWGGTGFAKLNVSAGEWHRERDPVDFFADLAPRLLTGDPISFAEAMRVGITSRPRALLTTAVAMSDALRDRLRAHFGAPVIDWYSLTETGPLAYACRDGRGHHVLSPDVHVEIVDEQGAPMRDGERGEVTVTGGRNPFVPLLRYRTGDFARIERARCTCGDPTPRLCDLEGRAPVPLRANDGALVNTVDVGRALRPFPLVQHALVQRADRSIDLVVRAAPGGVDARAIHDALVALFGDVGIEVRFDAALGDRSEGKVLPYRSELPFDE</sequence>
<feature type="domain" description="AMP-dependent synthetase/ligase" evidence="1">
    <location>
        <begin position="253"/>
        <end position="335"/>
    </location>
</feature>
<dbReference type="Gene3D" id="3.40.50.12780">
    <property type="entry name" value="N-terminal domain of ligase-like"/>
    <property type="match status" value="1"/>
</dbReference>
<organism evidence="2 3">
    <name type="scientific">Sandaracinus amylolyticus</name>
    <dbReference type="NCBI Taxonomy" id="927083"/>
    <lineage>
        <taxon>Bacteria</taxon>
        <taxon>Pseudomonadati</taxon>
        <taxon>Myxococcota</taxon>
        <taxon>Polyangia</taxon>
        <taxon>Polyangiales</taxon>
        <taxon>Sandaracinaceae</taxon>
        <taxon>Sandaracinus</taxon>
    </lineage>
</organism>
<protein>
    <submittedName>
        <fullName evidence="2">Coenzyme F390 synthetase</fullName>
    </submittedName>
</protein>
<evidence type="ECO:0000313" key="2">
    <source>
        <dbReference type="EMBL" id="AKF07019.1"/>
    </source>
</evidence>
<dbReference type="Pfam" id="PF00501">
    <property type="entry name" value="AMP-binding"/>
    <property type="match status" value="1"/>
</dbReference>
<gene>
    <name evidence="2" type="ORF">DB32_004168</name>
</gene>
<dbReference type="EMBL" id="CP011125">
    <property type="protein sequence ID" value="AKF07019.1"/>
    <property type="molecule type" value="Genomic_DNA"/>
</dbReference>
<proteinExistence type="predicted"/>
<dbReference type="STRING" id="927083.DB32_004168"/>
<dbReference type="PANTHER" id="PTHR36932:SF1">
    <property type="entry name" value="CAPSULAR POLYSACCHARIDE BIOSYNTHESIS PROTEIN"/>
    <property type="match status" value="1"/>
</dbReference>
<dbReference type="RefSeq" id="WP_053234329.1">
    <property type="nucleotide sequence ID" value="NZ_CP011125.1"/>
</dbReference>
<dbReference type="InterPro" id="IPR042099">
    <property type="entry name" value="ANL_N_sf"/>
</dbReference>
<evidence type="ECO:0000313" key="3">
    <source>
        <dbReference type="Proteomes" id="UP000034883"/>
    </source>
</evidence>
<dbReference type="PANTHER" id="PTHR36932">
    <property type="entry name" value="CAPSULAR POLYSACCHARIDE BIOSYNTHESIS PROTEIN"/>
    <property type="match status" value="1"/>
</dbReference>
<dbReference type="Proteomes" id="UP000034883">
    <property type="component" value="Chromosome"/>
</dbReference>
<dbReference type="InterPro" id="IPR053158">
    <property type="entry name" value="CapK_Type1_Caps_Biosynth"/>
</dbReference>
<dbReference type="AlphaFoldDB" id="A0A0F6SFI8"/>
<keyword evidence="3" id="KW-1185">Reference proteome</keyword>
<dbReference type="KEGG" id="samy:DB32_004168"/>
<dbReference type="SUPFAM" id="SSF56801">
    <property type="entry name" value="Acetyl-CoA synthetase-like"/>
    <property type="match status" value="1"/>
</dbReference>
<reference evidence="2 3" key="1">
    <citation type="submission" date="2015-03" db="EMBL/GenBank/DDBJ databases">
        <title>Genome assembly of Sandaracinus amylolyticus DSM 53668.</title>
        <authorList>
            <person name="Sharma G."/>
            <person name="Subramanian S."/>
        </authorList>
    </citation>
    <scope>NUCLEOTIDE SEQUENCE [LARGE SCALE GENOMIC DNA]</scope>
    <source>
        <strain evidence="2 3">DSM 53668</strain>
    </source>
</reference>
<dbReference type="InterPro" id="IPR000873">
    <property type="entry name" value="AMP-dep_synth/lig_dom"/>
</dbReference>
<evidence type="ECO:0000259" key="1">
    <source>
        <dbReference type="Pfam" id="PF00501"/>
    </source>
</evidence>